<dbReference type="EMBL" id="WKKX01000797">
    <property type="protein sequence ID" value="MSE09353.1"/>
    <property type="molecule type" value="Genomic_DNA"/>
</dbReference>
<dbReference type="PROSITE" id="PS50850">
    <property type="entry name" value="MFS"/>
    <property type="match status" value="1"/>
</dbReference>
<evidence type="ECO:0000313" key="10">
    <source>
        <dbReference type="Proteomes" id="UP000467635"/>
    </source>
</evidence>
<dbReference type="PANTHER" id="PTHR43414">
    <property type="entry name" value="MULTIDRUG RESISTANCE PROTEIN MDTG"/>
    <property type="match status" value="1"/>
</dbReference>
<keyword evidence="3" id="KW-1003">Cell membrane</keyword>
<feature type="non-terminal residue" evidence="9">
    <location>
        <position position="1"/>
    </location>
</feature>
<dbReference type="InterPro" id="IPR011701">
    <property type="entry name" value="MFS"/>
</dbReference>
<keyword evidence="4 7" id="KW-0812">Transmembrane</keyword>
<proteinExistence type="predicted"/>
<feature type="transmembrane region" description="Helical" evidence="7">
    <location>
        <begin position="48"/>
        <end position="66"/>
    </location>
</feature>
<comment type="subcellular location">
    <subcellularLocation>
        <location evidence="1">Cell membrane</location>
        <topology evidence="1">Multi-pass membrane protein</topology>
    </subcellularLocation>
</comment>
<dbReference type="AlphaFoldDB" id="A0A7X2ST21"/>
<feature type="domain" description="Major facilitator superfamily (MFS) profile" evidence="8">
    <location>
        <begin position="1"/>
        <end position="164"/>
    </location>
</feature>
<evidence type="ECO:0000256" key="7">
    <source>
        <dbReference type="SAM" id="Phobius"/>
    </source>
</evidence>
<protein>
    <submittedName>
        <fullName evidence="9">MFS transporter</fullName>
    </submittedName>
</protein>
<evidence type="ECO:0000256" key="5">
    <source>
        <dbReference type="ARBA" id="ARBA00022989"/>
    </source>
</evidence>
<dbReference type="SUPFAM" id="SSF103473">
    <property type="entry name" value="MFS general substrate transporter"/>
    <property type="match status" value="1"/>
</dbReference>
<organism evidence="9 10">
    <name type="scientific">Ligilactobacillus salivarius</name>
    <dbReference type="NCBI Taxonomy" id="1624"/>
    <lineage>
        <taxon>Bacteria</taxon>
        <taxon>Bacillati</taxon>
        <taxon>Bacillota</taxon>
        <taxon>Bacilli</taxon>
        <taxon>Lactobacillales</taxon>
        <taxon>Lactobacillaceae</taxon>
        <taxon>Ligilactobacillus</taxon>
    </lineage>
</organism>
<dbReference type="GO" id="GO:0005886">
    <property type="term" value="C:plasma membrane"/>
    <property type="evidence" value="ECO:0007669"/>
    <property type="project" value="UniProtKB-SubCell"/>
</dbReference>
<keyword evidence="5 7" id="KW-1133">Transmembrane helix</keyword>
<evidence type="ECO:0000256" key="1">
    <source>
        <dbReference type="ARBA" id="ARBA00004651"/>
    </source>
</evidence>
<dbReference type="Pfam" id="PF07690">
    <property type="entry name" value="MFS_1"/>
    <property type="match status" value="1"/>
</dbReference>
<comment type="caution">
    <text evidence="9">The sequence shown here is derived from an EMBL/GenBank/DDBJ whole genome shotgun (WGS) entry which is preliminary data.</text>
</comment>
<dbReference type="Proteomes" id="UP000467635">
    <property type="component" value="Unassembled WGS sequence"/>
</dbReference>
<dbReference type="InterPro" id="IPR036259">
    <property type="entry name" value="MFS_trans_sf"/>
</dbReference>
<evidence type="ECO:0000256" key="4">
    <source>
        <dbReference type="ARBA" id="ARBA00022692"/>
    </source>
</evidence>
<accession>A0A7X2ST21</accession>
<reference evidence="9 10" key="1">
    <citation type="submission" date="2019-11" db="EMBL/GenBank/DDBJ databases">
        <title>Draft Genome Sequence of Plant Growth-Promoting Rhizosphere-Associated Bacteria.</title>
        <authorList>
            <person name="Vasilyev I.Y."/>
            <person name="Radchenko V."/>
            <person name="Ilnitskaya E.V."/>
        </authorList>
    </citation>
    <scope>NUCLEOTIDE SEQUENCE [LARGE SCALE GENOMIC DNA]</scope>
    <source>
        <strain evidence="9 10">VRA_01-1sq_f</strain>
    </source>
</reference>
<evidence type="ECO:0000256" key="2">
    <source>
        <dbReference type="ARBA" id="ARBA00022448"/>
    </source>
</evidence>
<dbReference type="Gene3D" id="1.20.1250.20">
    <property type="entry name" value="MFS general substrate transporter like domains"/>
    <property type="match status" value="1"/>
</dbReference>
<name>A0A7X2ST21_9LACO</name>
<keyword evidence="2" id="KW-0813">Transport</keyword>
<feature type="transmembrane region" description="Helical" evidence="7">
    <location>
        <begin position="73"/>
        <end position="94"/>
    </location>
</feature>
<dbReference type="InterPro" id="IPR020846">
    <property type="entry name" value="MFS_dom"/>
</dbReference>
<sequence>SLLVKRLMHGQGNISLVSGIVAAAPGFGTLLVANKLGHKMDEIEPEKVLITGLVVEVLLFIPMSLVTSPWLLAVLRFFIGIADAALLPAVQTILSVDVPPAAFGRIFSYNQSFQASGGVIGPLLGSFVSSLFGYQAVFLFTALMLGFNFILVIWSQNKRILVKK</sequence>
<dbReference type="PANTHER" id="PTHR43414:SF6">
    <property type="entry name" value="MULTIDRUG RESISTANCE PROTEIN MDTG"/>
    <property type="match status" value="1"/>
</dbReference>
<dbReference type="GO" id="GO:0022857">
    <property type="term" value="F:transmembrane transporter activity"/>
    <property type="evidence" value="ECO:0007669"/>
    <property type="project" value="InterPro"/>
</dbReference>
<keyword evidence="6 7" id="KW-0472">Membrane</keyword>
<feature type="transmembrane region" description="Helical" evidence="7">
    <location>
        <begin position="132"/>
        <end position="154"/>
    </location>
</feature>
<evidence type="ECO:0000256" key="6">
    <source>
        <dbReference type="ARBA" id="ARBA00023136"/>
    </source>
</evidence>
<evidence type="ECO:0000256" key="3">
    <source>
        <dbReference type="ARBA" id="ARBA00022475"/>
    </source>
</evidence>
<gene>
    <name evidence="9" type="ORF">GKC33_11880</name>
</gene>
<feature type="transmembrane region" description="Helical" evidence="7">
    <location>
        <begin position="12"/>
        <end position="33"/>
    </location>
</feature>
<evidence type="ECO:0000313" key="9">
    <source>
        <dbReference type="EMBL" id="MSE09353.1"/>
    </source>
</evidence>
<evidence type="ECO:0000259" key="8">
    <source>
        <dbReference type="PROSITE" id="PS50850"/>
    </source>
</evidence>